<sequence length="73" mass="8477">MPSQQINLLLLTTSSRRYRGFILGCLRDCHGEARQPLQIICLHESSLQPSVSLLWPLWILYLREYPRQPSVAL</sequence>
<proteinExistence type="predicted"/>
<protein>
    <submittedName>
        <fullName evidence="1">Uncharacterized protein</fullName>
    </submittedName>
</protein>
<dbReference type="InParanoid" id="A0A2T3ASI3"/>
<reference evidence="1 2" key="1">
    <citation type="journal article" date="2018" name="New Phytol.">
        <title>Comparative genomics and transcriptomics depict ericoid mycorrhizal fungi as versatile saprotrophs and plant mutualists.</title>
        <authorList>
            <person name="Martino E."/>
            <person name="Morin E."/>
            <person name="Grelet G.A."/>
            <person name="Kuo A."/>
            <person name="Kohler A."/>
            <person name="Daghino S."/>
            <person name="Barry K.W."/>
            <person name="Cichocki N."/>
            <person name="Clum A."/>
            <person name="Dockter R.B."/>
            <person name="Hainaut M."/>
            <person name="Kuo R.C."/>
            <person name="LaButti K."/>
            <person name="Lindahl B.D."/>
            <person name="Lindquist E.A."/>
            <person name="Lipzen A."/>
            <person name="Khouja H.R."/>
            <person name="Magnuson J."/>
            <person name="Murat C."/>
            <person name="Ohm R.A."/>
            <person name="Singer S.W."/>
            <person name="Spatafora J.W."/>
            <person name="Wang M."/>
            <person name="Veneault-Fourrey C."/>
            <person name="Henrissat B."/>
            <person name="Grigoriev I.V."/>
            <person name="Martin F.M."/>
            <person name="Perotto S."/>
        </authorList>
    </citation>
    <scope>NUCLEOTIDE SEQUENCE [LARGE SCALE GENOMIC DNA]</scope>
    <source>
        <strain evidence="1 2">ATCC 22711</strain>
    </source>
</reference>
<dbReference type="Proteomes" id="UP000241818">
    <property type="component" value="Unassembled WGS sequence"/>
</dbReference>
<evidence type="ECO:0000313" key="1">
    <source>
        <dbReference type="EMBL" id="PSS09321.1"/>
    </source>
</evidence>
<dbReference type="AlphaFoldDB" id="A0A2T3ASI3"/>
<gene>
    <name evidence="1" type="ORF">M430DRAFT_185478</name>
</gene>
<dbReference type="EMBL" id="KZ679017">
    <property type="protein sequence ID" value="PSS09321.1"/>
    <property type="molecule type" value="Genomic_DNA"/>
</dbReference>
<evidence type="ECO:0000313" key="2">
    <source>
        <dbReference type="Proteomes" id="UP000241818"/>
    </source>
</evidence>
<accession>A0A2T3ASI3</accession>
<name>A0A2T3ASI3_AMORE</name>
<organism evidence="1 2">
    <name type="scientific">Amorphotheca resinae ATCC 22711</name>
    <dbReference type="NCBI Taxonomy" id="857342"/>
    <lineage>
        <taxon>Eukaryota</taxon>
        <taxon>Fungi</taxon>
        <taxon>Dikarya</taxon>
        <taxon>Ascomycota</taxon>
        <taxon>Pezizomycotina</taxon>
        <taxon>Leotiomycetes</taxon>
        <taxon>Helotiales</taxon>
        <taxon>Amorphothecaceae</taxon>
        <taxon>Amorphotheca</taxon>
    </lineage>
</organism>
<keyword evidence="2" id="KW-1185">Reference proteome</keyword>
<dbReference type="GeneID" id="36571976"/>
<dbReference type="RefSeq" id="XP_024717619.1">
    <property type="nucleotide sequence ID" value="XM_024863895.1"/>
</dbReference>